<dbReference type="Pfam" id="PF01926">
    <property type="entry name" value="MMR_HSR1"/>
    <property type="match status" value="1"/>
</dbReference>
<dbReference type="EMBL" id="JADAQX010000059">
    <property type="protein sequence ID" value="KAF8822381.1"/>
    <property type="molecule type" value="Genomic_DNA"/>
</dbReference>
<dbReference type="InterPro" id="IPR027417">
    <property type="entry name" value="P-loop_NTPase"/>
</dbReference>
<dbReference type="Gene3D" id="2.70.210.12">
    <property type="entry name" value="GTP1/OBG domain"/>
    <property type="match status" value="1"/>
</dbReference>
<accession>A0ABQ7JEE9</accession>
<dbReference type="InterPro" id="IPR045086">
    <property type="entry name" value="OBG_GTPase"/>
</dbReference>
<organism evidence="3 4">
    <name type="scientific">Cardiosporidium cionae</name>
    <dbReference type="NCBI Taxonomy" id="476202"/>
    <lineage>
        <taxon>Eukaryota</taxon>
        <taxon>Sar</taxon>
        <taxon>Alveolata</taxon>
        <taxon>Apicomplexa</taxon>
        <taxon>Aconoidasida</taxon>
        <taxon>Nephromycida</taxon>
        <taxon>Cardiosporidium</taxon>
    </lineage>
</organism>
<dbReference type="Gene3D" id="3.40.50.300">
    <property type="entry name" value="P-loop containing nucleotide triphosphate hydrolases"/>
    <property type="match status" value="1"/>
</dbReference>
<protein>
    <submittedName>
        <fullName evidence="3">GTP-binding protein</fullName>
    </submittedName>
</protein>
<feature type="region of interest" description="Disordered" evidence="1">
    <location>
        <begin position="167"/>
        <end position="187"/>
    </location>
</feature>
<gene>
    <name evidence="3" type="ORF">IE077_003901</name>
</gene>
<keyword evidence="4" id="KW-1185">Reference proteome</keyword>
<proteinExistence type="predicted"/>
<dbReference type="SUPFAM" id="SSF52540">
    <property type="entry name" value="P-loop containing nucleoside triphosphate hydrolases"/>
    <property type="match status" value="1"/>
</dbReference>
<dbReference type="PANTHER" id="PTHR11702">
    <property type="entry name" value="DEVELOPMENTALLY REGULATED GTP-BINDING PROTEIN-RELATED"/>
    <property type="match status" value="1"/>
</dbReference>
<dbReference type="PROSITE" id="PS51883">
    <property type="entry name" value="OBG"/>
    <property type="match status" value="1"/>
</dbReference>
<dbReference type="PANTHER" id="PTHR11702:SF44">
    <property type="entry name" value="GTP-BINDING PROTEIN OBGC, CHLOROPLASTIC"/>
    <property type="match status" value="1"/>
</dbReference>
<evidence type="ECO:0000313" key="4">
    <source>
        <dbReference type="Proteomes" id="UP000823046"/>
    </source>
</evidence>
<dbReference type="Proteomes" id="UP000823046">
    <property type="component" value="Unassembled WGS sequence"/>
</dbReference>
<dbReference type="SUPFAM" id="SSF82051">
    <property type="entry name" value="Obg GTP-binding protein N-terminal domain"/>
    <property type="match status" value="1"/>
</dbReference>
<evidence type="ECO:0000313" key="3">
    <source>
        <dbReference type="EMBL" id="KAF8822381.1"/>
    </source>
</evidence>
<dbReference type="Pfam" id="PF01018">
    <property type="entry name" value="GTP1_OBG"/>
    <property type="match status" value="1"/>
</dbReference>
<reference evidence="3 4" key="1">
    <citation type="journal article" date="2020" name="bioRxiv">
        <title>Metabolic contributions of an alphaproteobacterial endosymbiont in the apicomplexan Cardiosporidium cionae.</title>
        <authorList>
            <person name="Hunter E.S."/>
            <person name="Paight C.J."/>
            <person name="Lane C.E."/>
        </authorList>
    </citation>
    <scope>NUCLEOTIDE SEQUENCE [LARGE SCALE GENOMIC DNA]</scope>
    <source>
        <strain evidence="3">ESH_2018</strain>
    </source>
</reference>
<evidence type="ECO:0000256" key="1">
    <source>
        <dbReference type="SAM" id="MobiDB-lite"/>
    </source>
</evidence>
<feature type="domain" description="Obg" evidence="2">
    <location>
        <begin position="43"/>
        <end position="201"/>
    </location>
</feature>
<name>A0ABQ7JEE9_9APIC</name>
<dbReference type="InterPro" id="IPR036726">
    <property type="entry name" value="GTP1_OBG_dom_sf"/>
</dbReference>
<evidence type="ECO:0000259" key="2">
    <source>
        <dbReference type="PROSITE" id="PS51883"/>
    </source>
</evidence>
<sequence length="370" mass="41585">MFSSRTGKSAASNVDPLGDYEQAKIVMESLTIEDIESFPRIERSFVDLMWINGKAGSGGNAKLHSYRSPSLKGCGYGGHGGNVIFRATHLKEDFLHLKQTIKGESGGDGHDTSRGLHGKDIVVQVPLGTIVRKRCPTGKKNDAGRRIYKRVFWHQFLEPKSKVIIAKGGRGGVAPSSSKRNDGRRGEPGESFLLELELRLMNDLALLGFSNSGKTALLSAMTRHHTRIGPEPFSTTRPHIGVLNYSDGIRLRIMDLPSLEEGAYLDKLKGRRCLRHLYRTKLLVYVLDVSLDKDNPHRDIVEEFMSLQREAILFDSANSEKQCLIVATKCDMLHRDSLYNLDSLFYRLRARYPEIPSEHLHDSDWVLRDV</sequence>
<dbReference type="PRINTS" id="PR00326">
    <property type="entry name" value="GTP1OBG"/>
</dbReference>
<comment type="caution">
    <text evidence="3">The sequence shown here is derived from an EMBL/GenBank/DDBJ whole genome shotgun (WGS) entry which is preliminary data.</text>
</comment>
<dbReference type="InterPro" id="IPR006073">
    <property type="entry name" value="GTP-bd"/>
</dbReference>
<dbReference type="InterPro" id="IPR006169">
    <property type="entry name" value="GTP1_OBG_dom"/>
</dbReference>